<keyword evidence="4 7" id="KW-1133">Transmembrane helix</keyword>
<evidence type="ECO:0008006" key="10">
    <source>
        <dbReference type="Google" id="ProtNLM"/>
    </source>
</evidence>
<feature type="transmembrane region" description="Helical" evidence="7">
    <location>
        <begin position="43"/>
        <end position="59"/>
    </location>
</feature>
<evidence type="ECO:0000256" key="4">
    <source>
        <dbReference type="ARBA" id="ARBA00022989"/>
    </source>
</evidence>
<organism evidence="8 9">
    <name type="scientific">Cylindrodendrum hubeiense</name>
    <dbReference type="NCBI Taxonomy" id="595255"/>
    <lineage>
        <taxon>Eukaryota</taxon>
        <taxon>Fungi</taxon>
        <taxon>Dikarya</taxon>
        <taxon>Ascomycota</taxon>
        <taxon>Pezizomycotina</taxon>
        <taxon>Sordariomycetes</taxon>
        <taxon>Hypocreomycetidae</taxon>
        <taxon>Hypocreales</taxon>
        <taxon>Nectriaceae</taxon>
        <taxon>Cylindrodendrum</taxon>
    </lineage>
</organism>
<feature type="transmembrane region" description="Helical" evidence="7">
    <location>
        <begin position="442"/>
        <end position="461"/>
    </location>
</feature>
<keyword evidence="9" id="KW-1185">Reference proteome</keyword>
<accession>A0A9P5HF86</accession>
<evidence type="ECO:0000256" key="7">
    <source>
        <dbReference type="SAM" id="Phobius"/>
    </source>
</evidence>
<name>A0A9P5HF86_9HYPO</name>
<keyword evidence="3 7" id="KW-0812">Transmembrane</keyword>
<feature type="transmembrane region" description="Helical" evidence="7">
    <location>
        <begin position="242"/>
        <end position="267"/>
    </location>
</feature>
<dbReference type="Pfam" id="PF13520">
    <property type="entry name" value="AA_permease_2"/>
    <property type="match status" value="1"/>
</dbReference>
<feature type="transmembrane region" description="Helical" evidence="7">
    <location>
        <begin position="128"/>
        <end position="148"/>
    </location>
</feature>
<dbReference type="GO" id="GO:0022857">
    <property type="term" value="F:transmembrane transporter activity"/>
    <property type="evidence" value="ECO:0007669"/>
    <property type="project" value="InterPro"/>
</dbReference>
<dbReference type="EMBL" id="JAANBB010000010">
    <property type="protein sequence ID" value="KAF7556684.1"/>
    <property type="molecule type" value="Genomic_DNA"/>
</dbReference>
<gene>
    <name evidence="8" type="ORF">G7Z17_g1242</name>
</gene>
<dbReference type="Proteomes" id="UP000722485">
    <property type="component" value="Unassembled WGS sequence"/>
</dbReference>
<keyword evidence="5 7" id="KW-0472">Membrane</keyword>
<feature type="transmembrane region" description="Helical" evidence="7">
    <location>
        <begin position="365"/>
        <end position="388"/>
    </location>
</feature>
<proteinExistence type="predicted"/>
<dbReference type="InterPro" id="IPR002293">
    <property type="entry name" value="AA/rel_permease1"/>
</dbReference>
<keyword evidence="2" id="KW-0813">Transport</keyword>
<feature type="transmembrane region" description="Helical" evidence="7">
    <location>
        <begin position="160"/>
        <end position="180"/>
    </location>
</feature>
<comment type="caution">
    <text evidence="8">The sequence shown here is derived from an EMBL/GenBank/DDBJ whole genome shotgun (WGS) entry which is preliminary data.</text>
</comment>
<feature type="transmembrane region" description="Helical" evidence="7">
    <location>
        <begin position="339"/>
        <end position="359"/>
    </location>
</feature>
<evidence type="ECO:0000313" key="9">
    <source>
        <dbReference type="Proteomes" id="UP000722485"/>
    </source>
</evidence>
<sequence>MDSDKKNEYSATTKVVDTDSKPANADDARLAQLGHTQELNRQFSLVTLGALCICLMGTWEALSSVIATALLSGGAPCLFYNLSAASFMTGWISVGGQIVLTSSAAFAAGLQMQALIVLNNDSYTSARWQGMLFYWAVLVYAMALNIWGSKLLPTANLLSGVLHIGGFFAILIVLGVMAPKNTASFVFTEFVNSSGWDNDGVSWLVGLLSAVYPFLGYDAACHLAEEMPNASRNVPIAMIGSVAANGLMGLVYGTMLLFSTSSLASLLETKTGFPFMQIFMDVTKSNAGATVMSVVIIATATAATVAGVTSTSRTLWAFARDRATPYDEYLSKVNKSQQIPVRSVVLITVLQMLLGFIYLGNTTAFNAILSMAIIGMYASYMIPIIYMLIFGRKTLTRSDYGPFKLGPVLGPTLNIVSLVWIVVVVIFSTFPSAMPVTPQNMNYSVVVIAGWLLFGVIYYIGFAKNKFEVPLVGSQAITGVPIGEDSSC</sequence>
<dbReference type="PANTHER" id="PTHR45649">
    <property type="entry name" value="AMINO-ACID PERMEASE BAT1"/>
    <property type="match status" value="1"/>
</dbReference>
<dbReference type="AlphaFoldDB" id="A0A9P5HF86"/>
<evidence type="ECO:0000256" key="5">
    <source>
        <dbReference type="ARBA" id="ARBA00023136"/>
    </source>
</evidence>
<feature type="transmembrane region" description="Helical" evidence="7">
    <location>
        <begin position="200"/>
        <end position="221"/>
    </location>
</feature>
<feature type="transmembrane region" description="Helical" evidence="7">
    <location>
        <begin position="94"/>
        <end position="116"/>
    </location>
</feature>
<dbReference type="OrthoDB" id="3257095at2759"/>
<evidence type="ECO:0000256" key="6">
    <source>
        <dbReference type="SAM" id="MobiDB-lite"/>
    </source>
</evidence>
<dbReference type="GO" id="GO:0016020">
    <property type="term" value="C:membrane"/>
    <property type="evidence" value="ECO:0007669"/>
    <property type="project" value="UniProtKB-SubCell"/>
</dbReference>
<evidence type="ECO:0000256" key="3">
    <source>
        <dbReference type="ARBA" id="ARBA00022692"/>
    </source>
</evidence>
<dbReference type="PANTHER" id="PTHR45649:SF14">
    <property type="entry name" value="GABA PERMEASE"/>
    <property type="match status" value="1"/>
</dbReference>
<feature type="region of interest" description="Disordered" evidence="6">
    <location>
        <begin position="1"/>
        <end position="20"/>
    </location>
</feature>
<dbReference type="Gene3D" id="1.20.1740.10">
    <property type="entry name" value="Amino acid/polyamine transporter I"/>
    <property type="match status" value="1"/>
</dbReference>
<evidence type="ECO:0000313" key="8">
    <source>
        <dbReference type="EMBL" id="KAF7556684.1"/>
    </source>
</evidence>
<evidence type="ECO:0000256" key="1">
    <source>
        <dbReference type="ARBA" id="ARBA00004141"/>
    </source>
</evidence>
<reference evidence="8" key="1">
    <citation type="submission" date="2020-03" db="EMBL/GenBank/DDBJ databases">
        <title>Draft Genome Sequence of Cylindrodendrum hubeiense.</title>
        <authorList>
            <person name="Buettner E."/>
            <person name="Kellner H."/>
        </authorList>
    </citation>
    <scope>NUCLEOTIDE SEQUENCE</scope>
    <source>
        <strain evidence="8">IHI 201604</strain>
    </source>
</reference>
<comment type="subcellular location">
    <subcellularLocation>
        <location evidence="1">Membrane</location>
        <topology evidence="1">Multi-pass membrane protein</topology>
    </subcellularLocation>
</comment>
<evidence type="ECO:0000256" key="2">
    <source>
        <dbReference type="ARBA" id="ARBA00022448"/>
    </source>
</evidence>
<feature type="transmembrane region" description="Helical" evidence="7">
    <location>
        <begin position="287"/>
        <end position="308"/>
    </location>
</feature>
<feature type="transmembrane region" description="Helical" evidence="7">
    <location>
        <begin position="408"/>
        <end position="430"/>
    </location>
</feature>
<protein>
    <recommendedName>
        <fullName evidence="10">Amino acid permease</fullName>
    </recommendedName>
</protein>